<gene>
    <name evidence="3" type="ORF">BCY89_03005</name>
</gene>
<dbReference type="GO" id="GO:0016787">
    <property type="term" value="F:hydrolase activity"/>
    <property type="evidence" value="ECO:0007669"/>
    <property type="project" value="UniProtKB-KW"/>
</dbReference>
<feature type="domain" description="AB hydrolase-1" evidence="2">
    <location>
        <begin position="20"/>
        <end position="248"/>
    </location>
</feature>
<evidence type="ECO:0000259" key="2">
    <source>
        <dbReference type="Pfam" id="PF00561"/>
    </source>
</evidence>
<dbReference type="Pfam" id="PF00561">
    <property type="entry name" value="Abhydrolase_1"/>
    <property type="match status" value="1"/>
</dbReference>
<dbReference type="SUPFAM" id="SSF53474">
    <property type="entry name" value="alpha/beta-Hydrolases"/>
    <property type="match status" value="1"/>
</dbReference>
<keyword evidence="1 3" id="KW-0378">Hydrolase</keyword>
<dbReference type="EMBL" id="MCAQ01000001">
    <property type="protein sequence ID" value="RKF42460.1"/>
    <property type="molecule type" value="Genomic_DNA"/>
</dbReference>
<evidence type="ECO:0000256" key="1">
    <source>
        <dbReference type="ARBA" id="ARBA00022801"/>
    </source>
</evidence>
<dbReference type="InterPro" id="IPR000073">
    <property type="entry name" value="AB_hydrolase_1"/>
</dbReference>
<protein>
    <submittedName>
        <fullName evidence="3">Alpha/beta hydrolase</fullName>
    </submittedName>
</protein>
<proteinExistence type="predicted"/>
<dbReference type="Gene3D" id="3.40.50.1820">
    <property type="entry name" value="alpha/beta hydrolase"/>
    <property type="match status" value="1"/>
</dbReference>
<dbReference type="PANTHER" id="PTHR46118">
    <property type="entry name" value="PROTEIN ABHD11"/>
    <property type="match status" value="1"/>
</dbReference>
<dbReference type="Proteomes" id="UP000286402">
    <property type="component" value="Unassembled WGS sequence"/>
</dbReference>
<dbReference type="PANTHER" id="PTHR46118:SF4">
    <property type="entry name" value="PROTEIN ABHD11"/>
    <property type="match status" value="1"/>
</dbReference>
<dbReference type="RefSeq" id="WP_120332763.1">
    <property type="nucleotide sequence ID" value="NZ_CP070350.1"/>
</dbReference>
<dbReference type="PRINTS" id="PR00111">
    <property type="entry name" value="ABHYDROLASE"/>
</dbReference>
<evidence type="ECO:0000313" key="4">
    <source>
        <dbReference type="Proteomes" id="UP000286402"/>
    </source>
</evidence>
<evidence type="ECO:0000313" key="3">
    <source>
        <dbReference type="EMBL" id="RKF42460.1"/>
    </source>
</evidence>
<reference evidence="3 4" key="1">
    <citation type="submission" date="2016-07" db="EMBL/GenBank/DDBJ databases">
        <title>Genome analysis of Sphingobacterium siyangense T12B17.</title>
        <authorList>
            <person name="Xu D."/>
            <person name="Su Y."/>
            <person name="Zheng S."/>
        </authorList>
    </citation>
    <scope>NUCLEOTIDE SEQUENCE [LARGE SCALE GENOMIC DNA]</scope>
    <source>
        <strain evidence="3 4">T12B17</strain>
    </source>
</reference>
<name>A0A420GBA4_9SPHI</name>
<keyword evidence="4" id="KW-1185">Reference proteome</keyword>
<sequence>MTLKELQHSKIYGADNGGTPLIVLHGLFGMADNWGSFGRSFGEKRQVHLLDLRNHGRSFHSEDMSVEVMVEDLLAYITSIEADKVLLLGHSLGGKVAMQFAIDHPGKIEKLIIADIAPKAYPPHHEDIFDALSAVDITTLDNRKDVQVKIEHYLSDPGVIQFLLKNVYIREDRKLDWRFNLDVLKNKYTEFITVGVKSGIFNGPTLFLPGEKSRYILPEDKIKIREQFPNAVFKTIPNAGHWVQAENPQAFDAFVAEFLDQ</sequence>
<organism evidence="3 4">
    <name type="scientific">Sphingobacterium siyangense</name>
    <dbReference type="NCBI Taxonomy" id="459529"/>
    <lineage>
        <taxon>Bacteria</taxon>
        <taxon>Pseudomonadati</taxon>
        <taxon>Bacteroidota</taxon>
        <taxon>Sphingobacteriia</taxon>
        <taxon>Sphingobacteriales</taxon>
        <taxon>Sphingobacteriaceae</taxon>
        <taxon>Sphingobacterium</taxon>
    </lineage>
</organism>
<dbReference type="InterPro" id="IPR029058">
    <property type="entry name" value="AB_hydrolase_fold"/>
</dbReference>
<comment type="caution">
    <text evidence="3">The sequence shown here is derived from an EMBL/GenBank/DDBJ whole genome shotgun (WGS) entry which is preliminary data.</text>
</comment>
<accession>A0A420GBA4</accession>
<dbReference type="AlphaFoldDB" id="A0A420GBA4"/>